<evidence type="ECO:0000256" key="5">
    <source>
        <dbReference type="ARBA" id="ARBA00022729"/>
    </source>
</evidence>
<keyword evidence="7 9" id="KW-0472">Membrane</keyword>
<dbReference type="SUPFAM" id="SSF56935">
    <property type="entry name" value="Porins"/>
    <property type="match status" value="1"/>
</dbReference>
<comment type="subcellular location">
    <subcellularLocation>
        <location evidence="1 9">Cell outer membrane</location>
        <topology evidence="1 9">Multi-pass membrane protein</topology>
    </subcellularLocation>
</comment>
<name>A0A0C1MH53_9GAMM</name>
<keyword evidence="2 9" id="KW-0813">Transport</keyword>
<dbReference type="PROSITE" id="PS01156">
    <property type="entry name" value="TONB_DEPENDENT_REC_2"/>
    <property type="match status" value="1"/>
</dbReference>
<organism evidence="15 16">
    <name type="scientific">Pseudoalteromonas luteoviolacea</name>
    <dbReference type="NCBI Taxonomy" id="43657"/>
    <lineage>
        <taxon>Bacteria</taxon>
        <taxon>Pseudomonadati</taxon>
        <taxon>Pseudomonadota</taxon>
        <taxon>Gammaproteobacteria</taxon>
        <taxon>Alteromonadales</taxon>
        <taxon>Pseudoalteromonadaceae</taxon>
        <taxon>Pseudoalteromonas</taxon>
    </lineage>
</organism>
<dbReference type="GO" id="GO:0015344">
    <property type="term" value="F:siderophore uptake transmembrane transporter activity"/>
    <property type="evidence" value="ECO:0007669"/>
    <property type="project" value="TreeGrafter"/>
</dbReference>
<keyword evidence="8 9" id="KW-0998">Cell outer membrane</keyword>
<evidence type="ECO:0000256" key="6">
    <source>
        <dbReference type="ARBA" id="ARBA00023077"/>
    </source>
</evidence>
<evidence type="ECO:0000256" key="3">
    <source>
        <dbReference type="ARBA" id="ARBA00022452"/>
    </source>
</evidence>
<gene>
    <name evidence="15" type="ORF">JF50_18525</name>
</gene>
<evidence type="ECO:0000256" key="4">
    <source>
        <dbReference type="ARBA" id="ARBA00022692"/>
    </source>
</evidence>
<accession>A0A0C1MH53</accession>
<dbReference type="InterPro" id="IPR037066">
    <property type="entry name" value="Plug_dom_sf"/>
</dbReference>
<dbReference type="Pfam" id="PF07715">
    <property type="entry name" value="Plug"/>
    <property type="match status" value="1"/>
</dbReference>
<dbReference type="GO" id="GO:0009279">
    <property type="term" value="C:cell outer membrane"/>
    <property type="evidence" value="ECO:0007669"/>
    <property type="project" value="UniProtKB-SubCell"/>
</dbReference>
<comment type="caution">
    <text evidence="15">The sequence shown here is derived from an EMBL/GenBank/DDBJ whole genome shotgun (WGS) entry which is preliminary data.</text>
</comment>
<dbReference type="EMBL" id="JWIC01000007">
    <property type="protein sequence ID" value="KID56254.1"/>
    <property type="molecule type" value="Genomic_DNA"/>
</dbReference>
<reference evidence="15 16" key="1">
    <citation type="submission" date="2014-12" db="EMBL/GenBank/DDBJ databases">
        <title>Draft Genome Sequence of Pseudoalteromonas luteoviolacea HI1.</title>
        <authorList>
            <person name="Asahina A.Y."/>
            <person name="Hadfield M.G."/>
        </authorList>
    </citation>
    <scope>NUCLEOTIDE SEQUENCE [LARGE SCALE GENOMIC DNA]</scope>
    <source>
        <strain evidence="15 16">HI1</strain>
    </source>
</reference>
<keyword evidence="6 11" id="KW-0798">TonB box</keyword>
<keyword evidence="15" id="KW-0675">Receptor</keyword>
<feature type="domain" description="TonB-dependent receptor-like beta-barrel" evidence="13">
    <location>
        <begin position="371"/>
        <end position="793"/>
    </location>
</feature>
<keyword evidence="3 9" id="KW-1134">Transmembrane beta strand</keyword>
<dbReference type="InterPro" id="IPR010917">
    <property type="entry name" value="TonB_rcpt_CS"/>
</dbReference>
<dbReference type="InterPro" id="IPR012910">
    <property type="entry name" value="Plug_dom"/>
</dbReference>
<evidence type="ECO:0000256" key="8">
    <source>
        <dbReference type="ARBA" id="ARBA00023237"/>
    </source>
</evidence>
<dbReference type="InterPro" id="IPR036942">
    <property type="entry name" value="Beta-barrel_TonB_sf"/>
</dbReference>
<feature type="chain" id="PRO_5002135794" evidence="12">
    <location>
        <begin position="32"/>
        <end position="823"/>
    </location>
</feature>
<evidence type="ECO:0000256" key="12">
    <source>
        <dbReference type="SAM" id="SignalP"/>
    </source>
</evidence>
<keyword evidence="4 9" id="KW-0812">Transmembrane</keyword>
<evidence type="ECO:0000259" key="14">
    <source>
        <dbReference type="Pfam" id="PF07715"/>
    </source>
</evidence>
<evidence type="ECO:0000256" key="2">
    <source>
        <dbReference type="ARBA" id="ARBA00022448"/>
    </source>
</evidence>
<dbReference type="InterPro" id="IPR000531">
    <property type="entry name" value="Beta-barrel_TonB"/>
</dbReference>
<dbReference type="InterPro" id="IPR039426">
    <property type="entry name" value="TonB-dep_rcpt-like"/>
</dbReference>
<protein>
    <submittedName>
        <fullName evidence="15">TonB-dependent receptor</fullName>
    </submittedName>
</protein>
<comment type="similarity">
    <text evidence="9 11">Belongs to the TonB-dependent receptor family.</text>
</comment>
<dbReference type="Pfam" id="PF00593">
    <property type="entry name" value="TonB_dep_Rec_b-barrel"/>
    <property type="match status" value="1"/>
</dbReference>
<dbReference type="Gene3D" id="2.40.170.20">
    <property type="entry name" value="TonB-dependent receptor, beta-barrel domain"/>
    <property type="match status" value="1"/>
</dbReference>
<dbReference type="Gene3D" id="2.170.130.10">
    <property type="entry name" value="TonB-dependent receptor, plug domain"/>
    <property type="match status" value="1"/>
</dbReference>
<evidence type="ECO:0000256" key="10">
    <source>
        <dbReference type="PROSITE-ProRule" id="PRU10144"/>
    </source>
</evidence>
<evidence type="ECO:0000313" key="16">
    <source>
        <dbReference type="Proteomes" id="UP000031327"/>
    </source>
</evidence>
<dbReference type="PANTHER" id="PTHR32552">
    <property type="entry name" value="FERRICHROME IRON RECEPTOR-RELATED"/>
    <property type="match status" value="1"/>
</dbReference>
<dbReference type="Proteomes" id="UP000031327">
    <property type="component" value="Unassembled WGS sequence"/>
</dbReference>
<feature type="domain" description="TonB-dependent receptor plug" evidence="14">
    <location>
        <begin position="65"/>
        <end position="166"/>
    </location>
</feature>
<evidence type="ECO:0000313" key="15">
    <source>
        <dbReference type="EMBL" id="KID56254.1"/>
    </source>
</evidence>
<keyword evidence="5 12" id="KW-0732">Signal</keyword>
<dbReference type="PANTHER" id="PTHR32552:SF90">
    <property type="entry name" value="METAL-PSEUDOPALINE RECEPTOR CNTO"/>
    <property type="match status" value="1"/>
</dbReference>
<evidence type="ECO:0000256" key="7">
    <source>
        <dbReference type="ARBA" id="ARBA00023136"/>
    </source>
</evidence>
<dbReference type="RefSeq" id="WP_039610827.1">
    <property type="nucleotide sequence ID" value="NZ_JWIC01000007.1"/>
</dbReference>
<dbReference type="OrthoDB" id="127311at2"/>
<feature type="signal peptide" evidence="12">
    <location>
        <begin position="1"/>
        <end position="31"/>
    </location>
</feature>
<dbReference type="AlphaFoldDB" id="A0A0C1MH53"/>
<evidence type="ECO:0000256" key="9">
    <source>
        <dbReference type="PROSITE-ProRule" id="PRU01360"/>
    </source>
</evidence>
<evidence type="ECO:0000256" key="11">
    <source>
        <dbReference type="RuleBase" id="RU003357"/>
    </source>
</evidence>
<feature type="short sequence motif" description="TonB C-terminal box" evidence="10">
    <location>
        <begin position="806"/>
        <end position="823"/>
    </location>
</feature>
<evidence type="ECO:0000256" key="1">
    <source>
        <dbReference type="ARBA" id="ARBA00004571"/>
    </source>
</evidence>
<dbReference type="PROSITE" id="PS52016">
    <property type="entry name" value="TONB_DEPENDENT_REC_3"/>
    <property type="match status" value="1"/>
</dbReference>
<evidence type="ECO:0000259" key="13">
    <source>
        <dbReference type="Pfam" id="PF00593"/>
    </source>
</evidence>
<sequence>MQFSRSLNSKSVLATAIKVALLGGVVATAQAAEQAQDDIERISVYNKHNALILESGTATKSNMALMQTPAAVVVVDKELLDSQSAITLQDAIRNVSGFTQAGNNYGIGDNLAIRGLGVNYTYDGMYGGASLGNSYNPTRSMTNIESMEVLKGPATGLYGIGAAGGVVNLIEKKPQFEEAYALSAKVGSWNTYGLMLDATNAITDDLAYRVVLNHERSDGYRDLQQDRDEVYASLKFEASKDHSLLFSAAYVDDAMQVDSVGDPVRIVNWDSINGDPRKLTGADVPNDPKFITNETGDIEYLGVQLTEAQREQLAASINTTDGLRPIDLGDSSLISPLSTPNDGQELRFKLRHDWHLGEESTLTQQVLWREYDSDLVRQTGAYNYVYWNRSDRAHGSIINANPRAPLVTDDGELHPYAARRQEYRRAISNEQTWQYFADLQLGWSYGDISGEHLISANYEQRDMSFKQWSAYDADGNKSSNAIPYILDIRNPNWGAGDFMDYDPSVRSNYNKSLTAYGISAQEVLYLTDALTARAGVAYTTIKQEYQHLGTDRVKGMRPEYDTDDSGLTYSLGINYQIIPEVSAFVNVGKGRTAFGILSTITNGVETPNQPDSESETLDIGIRFTAFDEDLLGSIVIFDTKRTNLRYSNPEYDEQKGAEFNAGIPEFKYDNNETTKGVEFDLNLALAEAWKLNVNATYQEALSIHHQESDPDKREAAKKGIPEKMAGTWLTHTVNQVFGGDLELSLGMQYVGERTVNHPSFGLPTAKIDGYTRWDMSAAYYFDNYHLQLNIENLTDGTHYSKALFLGGLPANERNAELTFNYQF</sequence>
<proteinExistence type="inferred from homology"/>